<proteinExistence type="predicted"/>
<name>Q8RZK8_ORYSJ</name>
<gene>
    <name evidence="1" type="primary">P0432B10.21</name>
</gene>
<protein>
    <submittedName>
        <fullName evidence="1">p0432B10.21 protein</fullName>
    </submittedName>
</protein>
<sequence>MTNYYREFIPVIASANERTLSRNADPRSHERRKDLLLRTWKPGIMCSKCNEMIVNRKRNPVPTYKSRQFFFLDITSHNRLAN</sequence>
<dbReference type="EMBL" id="AP003570">
    <property type="protein sequence ID" value="BAB90400.1"/>
    <property type="molecule type" value="Genomic_DNA"/>
</dbReference>
<accession>Q8RZK8</accession>
<evidence type="ECO:0000313" key="1">
    <source>
        <dbReference type="EMBL" id="BAB90400.1"/>
    </source>
</evidence>
<reference evidence="1" key="1">
    <citation type="journal article" date="2002" name="Nature">
        <title>The genome sequence and structure of rice chromosome 1.</title>
        <authorList>
            <person name="Sasaki T."/>
            <person name="Matsumoto T."/>
            <person name="Yamamoto K."/>
            <person name="Sakata K."/>
            <person name="Baba T."/>
            <person name="Katayose Y."/>
            <person name="Wu J."/>
            <person name="Niimura Y."/>
            <person name="Cheng Z."/>
            <person name="Nagamura Y."/>
            <person name="Antonio B.A."/>
            <person name="Kanamori H."/>
            <person name="Hosokawa S."/>
            <person name="Masukawa M."/>
            <person name="Arikawa K."/>
            <person name="Chiden Y."/>
            <person name="Hayashi M."/>
            <person name="Okamoto M."/>
            <person name="Ando T."/>
            <person name="Aoki H."/>
            <person name="Arita K."/>
            <person name="Hamada M."/>
            <person name="Harada C."/>
            <person name="Hijishita S."/>
            <person name="Honda M."/>
            <person name="Ichikawa Y."/>
            <person name="Idonuma A."/>
            <person name="Iijima M."/>
            <person name="Ikeda M."/>
            <person name="Ikeno M."/>
            <person name="Itoh S."/>
            <person name="Itoh T."/>
            <person name="Itoh Y."/>
            <person name="Itoh Y."/>
            <person name="Iwabuchi A."/>
            <person name="Kamiya K."/>
            <person name="Karasawa W."/>
            <person name="Katagiri S."/>
            <person name="Kikuta A."/>
            <person name="Kobayashi N."/>
            <person name="Kono I."/>
            <person name="Machita K."/>
            <person name="Maehara T."/>
            <person name="Mizuno H."/>
            <person name="Mizubayashi T."/>
            <person name="Mukai Y."/>
            <person name="Nagasaki H."/>
            <person name="Nakashima M."/>
            <person name="Nakama Y."/>
            <person name="Nakamichi Y."/>
            <person name="Nakamura M."/>
            <person name="Namiki N."/>
            <person name="Negishi M."/>
            <person name="Ohta I."/>
            <person name="Ono N."/>
            <person name="Saji S."/>
            <person name="Sakai K."/>
            <person name="Shibata M."/>
            <person name="Shimokawa T."/>
            <person name="Shomura A."/>
            <person name="Song J."/>
            <person name="Takazaki Y."/>
            <person name="Terasawa K."/>
            <person name="Tsuji K."/>
            <person name="Waki K."/>
            <person name="Yamagata H."/>
            <person name="Yamane H."/>
            <person name="Yoshiki S."/>
            <person name="Yoshihara R."/>
            <person name="Yukawa K."/>
            <person name="Zhong H."/>
            <person name="Iwama H."/>
            <person name="Endo T."/>
            <person name="Ito H."/>
            <person name="Hahn J.H."/>
            <person name="Kim H.I."/>
            <person name="Eun M.Y."/>
            <person name="Yano M."/>
            <person name="Jiang J."/>
            <person name="Gojobori T."/>
        </authorList>
    </citation>
    <scope>NUCLEOTIDE SEQUENCE</scope>
</reference>
<dbReference type="Proteomes" id="UP000817658">
    <property type="component" value="Chromosome 1"/>
</dbReference>
<dbReference type="AlphaFoldDB" id="Q8RZK8"/>
<organism evidence="1">
    <name type="scientific">Oryza sativa subsp. japonica</name>
    <name type="common">Rice</name>
    <dbReference type="NCBI Taxonomy" id="39947"/>
    <lineage>
        <taxon>Eukaryota</taxon>
        <taxon>Viridiplantae</taxon>
        <taxon>Streptophyta</taxon>
        <taxon>Embryophyta</taxon>
        <taxon>Tracheophyta</taxon>
        <taxon>Spermatophyta</taxon>
        <taxon>Magnoliopsida</taxon>
        <taxon>Liliopsida</taxon>
        <taxon>Poales</taxon>
        <taxon>Poaceae</taxon>
        <taxon>BOP clade</taxon>
        <taxon>Oryzoideae</taxon>
        <taxon>Oryzeae</taxon>
        <taxon>Oryzinae</taxon>
        <taxon>Oryza</taxon>
        <taxon>Oryza sativa</taxon>
    </lineage>
</organism>